<feature type="transmembrane region" description="Helical" evidence="3">
    <location>
        <begin position="182"/>
        <end position="204"/>
    </location>
</feature>
<comment type="caution">
    <text evidence="2">Lacks conserved residue(s) required for the propagation of feature annotation.</text>
</comment>
<keyword evidence="3" id="KW-0472">Membrane</keyword>
<evidence type="ECO:0000313" key="5">
    <source>
        <dbReference type="Proteomes" id="UP000663855"/>
    </source>
</evidence>
<reference evidence="4" key="1">
    <citation type="submission" date="2021-02" db="EMBL/GenBank/DDBJ databases">
        <authorList>
            <person name="Nowell W R."/>
        </authorList>
    </citation>
    <scope>NUCLEOTIDE SEQUENCE</scope>
</reference>
<dbReference type="Gene3D" id="4.10.400.10">
    <property type="entry name" value="Low-density Lipoprotein Receptor"/>
    <property type="match status" value="1"/>
</dbReference>
<keyword evidence="1 2" id="KW-1015">Disulfide bond</keyword>
<dbReference type="PROSITE" id="PS01209">
    <property type="entry name" value="LDLRA_1"/>
    <property type="match status" value="1"/>
</dbReference>
<dbReference type="PROSITE" id="PS50068">
    <property type="entry name" value="LDLRA_2"/>
    <property type="match status" value="1"/>
</dbReference>
<dbReference type="Gene3D" id="1.20.1070.10">
    <property type="entry name" value="Rhodopsin 7-helix transmembrane proteins"/>
    <property type="match status" value="1"/>
</dbReference>
<comment type="caution">
    <text evidence="4">The sequence shown here is derived from an EMBL/GenBank/DDBJ whole genome shotgun (WGS) entry which is preliminary data.</text>
</comment>
<protein>
    <submittedName>
        <fullName evidence="4">Uncharacterized protein</fullName>
    </submittedName>
</protein>
<feature type="disulfide bond" evidence="2">
    <location>
        <begin position="50"/>
        <end position="65"/>
    </location>
</feature>
<keyword evidence="3" id="KW-0812">Transmembrane</keyword>
<dbReference type="InterPro" id="IPR023415">
    <property type="entry name" value="LDLR_class-A_CS"/>
</dbReference>
<dbReference type="SUPFAM" id="SSF57424">
    <property type="entry name" value="LDL receptor-like module"/>
    <property type="match status" value="1"/>
</dbReference>
<keyword evidence="3" id="KW-1133">Transmembrane helix</keyword>
<evidence type="ECO:0000313" key="4">
    <source>
        <dbReference type="EMBL" id="CAF1058456.1"/>
    </source>
</evidence>
<dbReference type="SUPFAM" id="SSF81321">
    <property type="entry name" value="Family A G protein-coupled receptor-like"/>
    <property type="match status" value="1"/>
</dbReference>
<dbReference type="Proteomes" id="UP000663855">
    <property type="component" value="Unassembled WGS sequence"/>
</dbReference>
<dbReference type="CDD" id="cd00112">
    <property type="entry name" value="LDLa"/>
    <property type="match status" value="1"/>
</dbReference>
<gene>
    <name evidence="4" type="ORF">CJN711_LOCUS5109</name>
</gene>
<name>A0A814KY95_9BILA</name>
<dbReference type="InterPro" id="IPR002172">
    <property type="entry name" value="LDrepeatLR_classA_rpt"/>
</dbReference>
<dbReference type="SMART" id="SM00192">
    <property type="entry name" value="LDLa"/>
    <property type="match status" value="1"/>
</dbReference>
<sequence>LPANLVGNGIIDCFGASDELQYCRETSGFAQTYRFYCQNDTKCVQQWQLCDGVKDCLWGDDENFCEHTSTQCEVSNFDNLSDFEYVFCRIGSKERSSFSLKTASIYPPLAPTLYIGSANDKWNESYIESSIDEVRLLPFVILSTLSHEFVYRGLFDDYEEQRIWCVFRYSRSIEKYSTAIQLFHFIAPFFINLFSAIFIIFNIARHRSITRIQHTYEQQLLQQFNEHKQLVVSPIVLVILSVPRLLISLFSGCVKISRSPWLYLLGYFISFIPSSFIFVIFVVPSTLYKKQFRESISGWRRFITRESTS</sequence>
<dbReference type="AlphaFoldDB" id="A0A814KY95"/>
<proteinExistence type="predicted"/>
<evidence type="ECO:0000256" key="1">
    <source>
        <dbReference type="ARBA" id="ARBA00023157"/>
    </source>
</evidence>
<dbReference type="EMBL" id="CAJNOV010001338">
    <property type="protein sequence ID" value="CAF1058456.1"/>
    <property type="molecule type" value="Genomic_DNA"/>
</dbReference>
<feature type="non-terminal residue" evidence="4">
    <location>
        <position position="1"/>
    </location>
</feature>
<dbReference type="InterPro" id="IPR036055">
    <property type="entry name" value="LDL_receptor-like_sf"/>
</dbReference>
<feature type="transmembrane region" description="Helical" evidence="3">
    <location>
        <begin position="262"/>
        <end position="283"/>
    </location>
</feature>
<organism evidence="4 5">
    <name type="scientific">Rotaria magnacalcarata</name>
    <dbReference type="NCBI Taxonomy" id="392030"/>
    <lineage>
        <taxon>Eukaryota</taxon>
        <taxon>Metazoa</taxon>
        <taxon>Spiralia</taxon>
        <taxon>Gnathifera</taxon>
        <taxon>Rotifera</taxon>
        <taxon>Eurotatoria</taxon>
        <taxon>Bdelloidea</taxon>
        <taxon>Philodinida</taxon>
        <taxon>Philodinidae</taxon>
        <taxon>Rotaria</taxon>
    </lineage>
</organism>
<evidence type="ECO:0000256" key="3">
    <source>
        <dbReference type="SAM" id="Phobius"/>
    </source>
</evidence>
<evidence type="ECO:0000256" key="2">
    <source>
        <dbReference type="PROSITE-ProRule" id="PRU00124"/>
    </source>
</evidence>
<accession>A0A814KY95</accession>
<feature type="transmembrane region" description="Helical" evidence="3">
    <location>
        <begin position="230"/>
        <end position="250"/>
    </location>
</feature>